<evidence type="ECO:0000313" key="2">
    <source>
        <dbReference type="EMBL" id="OBS26039.1"/>
    </source>
</evidence>
<feature type="region of interest" description="Disordered" evidence="1">
    <location>
        <begin position="1"/>
        <end position="36"/>
    </location>
</feature>
<name>A0A1B8AZX1_FUSPO</name>
<reference evidence="2 3" key="1">
    <citation type="submission" date="2016-06" db="EMBL/GenBank/DDBJ databases">
        <title>Living apart together: crosstalk between the core and supernumerary genomes in a fungal plant pathogen.</title>
        <authorList>
            <person name="Vanheule A."/>
            <person name="Audenaert K."/>
            <person name="Warris S."/>
            <person name="Van De Geest H."/>
            <person name="Schijlen E."/>
            <person name="Hofte M."/>
            <person name="De Saeger S."/>
            <person name="Haesaert G."/>
            <person name="Waalwijk C."/>
            <person name="Van Der Lee T."/>
        </authorList>
    </citation>
    <scope>NUCLEOTIDE SEQUENCE [LARGE SCALE GENOMIC DNA]</scope>
    <source>
        <strain evidence="2 3">2516</strain>
    </source>
</reference>
<keyword evidence="3" id="KW-1185">Reference proteome</keyword>
<evidence type="ECO:0000313" key="3">
    <source>
        <dbReference type="Proteomes" id="UP000091967"/>
    </source>
</evidence>
<sequence length="440" mass="49766">MRRSARVLSLSQRRPGHRTSIGENGGSHQRWQPRFQPKMPGMNLTRFYGSIPDSSVADEAVLRRLARQGDARDLDDIPDIIYNEMFLDAFPQVMVDEEPDHESIEPQIYNPQSSSWEPHSSKGTAFKKGVVLKIASWKLFPPTSYLAAIRASAAIAHLRDVFGKTPRNLVVMLQEIREESLDAILKHEWVQQNFIISDTEPPYDEFDLDEEEEHDLESSQCFSIMMISRNLPISNCSRVSFFSETNCDALVVDIPVSESEGPGPQVSKQSLRLCTTRLEPHYEDPDRRRSQLVTVSEILKGKWSQGQKILGGLVGGNMGPLAAAEKHMHQDPEIGLMDIWEDRPAPVPSAAKPSKKNARSEARADAWVFHPDRKRKERKLDKFLYTGPIETVTFDEARKKTTFGGELKTKIEEEVLETKIGSKKVRVSQHEGITVNIKVV</sequence>
<proteinExistence type="predicted"/>
<dbReference type="OMA" id="HEAQDIT"/>
<evidence type="ECO:0000256" key="1">
    <source>
        <dbReference type="SAM" id="MobiDB-lite"/>
    </source>
</evidence>
<organism evidence="2 3">
    <name type="scientific">Fusarium poae</name>
    <dbReference type="NCBI Taxonomy" id="36050"/>
    <lineage>
        <taxon>Eukaryota</taxon>
        <taxon>Fungi</taxon>
        <taxon>Dikarya</taxon>
        <taxon>Ascomycota</taxon>
        <taxon>Pezizomycotina</taxon>
        <taxon>Sordariomycetes</taxon>
        <taxon>Hypocreomycetidae</taxon>
        <taxon>Hypocreales</taxon>
        <taxon>Nectriaceae</taxon>
        <taxon>Fusarium</taxon>
    </lineage>
</organism>
<dbReference type="Proteomes" id="UP000091967">
    <property type="component" value="Unassembled WGS sequence"/>
</dbReference>
<dbReference type="AlphaFoldDB" id="A0A1B8AZX1"/>
<comment type="caution">
    <text evidence="2">The sequence shown here is derived from an EMBL/GenBank/DDBJ whole genome shotgun (WGS) entry which is preliminary data.</text>
</comment>
<accession>A0A1B8AZX1</accession>
<gene>
    <name evidence="2" type="ORF">FPOA_06569</name>
</gene>
<dbReference type="InterPro" id="IPR036691">
    <property type="entry name" value="Endo/exonu/phosph_ase_sf"/>
</dbReference>
<dbReference type="EMBL" id="LYXU01000002">
    <property type="protein sequence ID" value="OBS26039.1"/>
    <property type="molecule type" value="Genomic_DNA"/>
</dbReference>
<protein>
    <submittedName>
        <fullName evidence="2">Uncharacterized protein</fullName>
    </submittedName>
</protein>
<dbReference type="Gene3D" id="3.60.10.10">
    <property type="entry name" value="Endonuclease/exonuclease/phosphatase"/>
    <property type="match status" value="1"/>
</dbReference>